<dbReference type="GO" id="GO:0008422">
    <property type="term" value="F:beta-glucosidase activity"/>
    <property type="evidence" value="ECO:0007669"/>
    <property type="project" value="UniProtKB-EC"/>
</dbReference>
<proteinExistence type="inferred from homology"/>
<accession>A0A2P4XA86</accession>
<dbReference type="EMBL" id="NCKW01015562">
    <property type="protein sequence ID" value="POM62472.1"/>
    <property type="molecule type" value="Genomic_DNA"/>
</dbReference>
<dbReference type="InterPro" id="IPR050288">
    <property type="entry name" value="Cellulose_deg_GH3"/>
</dbReference>
<dbReference type="EC" id="3.2.1.21" evidence="3"/>
<comment type="caution">
    <text evidence="6">The sequence shown here is derived from an EMBL/GenBank/DDBJ whole genome shotgun (WGS) entry which is preliminary data.</text>
</comment>
<evidence type="ECO:0000256" key="4">
    <source>
        <dbReference type="ARBA" id="ARBA00022801"/>
    </source>
</evidence>
<comment type="similarity">
    <text evidence="2">Belongs to the glycosyl hydrolase 3 family.</text>
</comment>
<comment type="catalytic activity">
    <reaction evidence="1">
        <text>Hydrolysis of terminal, non-reducing beta-D-glucosyl residues with release of beta-D-glucose.</text>
        <dbReference type="EC" id="3.2.1.21"/>
    </reaction>
</comment>
<dbReference type="PANTHER" id="PTHR42715">
    <property type="entry name" value="BETA-GLUCOSIDASE"/>
    <property type="match status" value="1"/>
</dbReference>
<evidence type="ECO:0000256" key="2">
    <source>
        <dbReference type="ARBA" id="ARBA00005336"/>
    </source>
</evidence>
<dbReference type="AlphaFoldDB" id="A0A2P4XA86"/>
<dbReference type="InterPro" id="IPR013783">
    <property type="entry name" value="Ig-like_fold"/>
</dbReference>
<name>A0A2P4XA86_9STRA</name>
<protein>
    <recommendedName>
        <fullName evidence="3">beta-glucosidase</fullName>
        <ecNumber evidence="3">3.2.1.21</ecNumber>
    </recommendedName>
</protein>
<keyword evidence="4 6" id="KW-0378">Hydrolase</keyword>
<evidence type="ECO:0000313" key="6">
    <source>
        <dbReference type="EMBL" id="POM62472.1"/>
    </source>
</evidence>
<evidence type="ECO:0000256" key="1">
    <source>
        <dbReference type="ARBA" id="ARBA00000448"/>
    </source>
</evidence>
<feature type="domain" description="Fibronectin type III-like" evidence="5">
    <location>
        <begin position="21"/>
        <end position="95"/>
    </location>
</feature>
<reference evidence="6 7" key="1">
    <citation type="journal article" date="2017" name="Genome Biol. Evol.">
        <title>Phytophthora megakarya and P. palmivora, closely related causal agents of cacao black pod rot, underwent increases in genome sizes and gene numbers by different mechanisms.</title>
        <authorList>
            <person name="Ali S.S."/>
            <person name="Shao J."/>
            <person name="Lary D.J."/>
            <person name="Kronmiller B."/>
            <person name="Shen D."/>
            <person name="Strem M.D."/>
            <person name="Amoako-Attah I."/>
            <person name="Akrofi A.Y."/>
            <person name="Begoude B.A."/>
            <person name="Ten Hoopen G.M."/>
            <person name="Coulibaly K."/>
            <person name="Kebe B.I."/>
            <person name="Melnick R.L."/>
            <person name="Guiltinan M.J."/>
            <person name="Tyler B.M."/>
            <person name="Meinhardt L.W."/>
            <person name="Bailey B.A."/>
        </authorList>
    </citation>
    <scope>NUCLEOTIDE SEQUENCE [LARGE SCALE GENOMIC DNA]</scope>
    <source>
        <strain evidence="7">sbr112.9</strain>
    </source>
</reference>
<dbReference type="PANTHER" id="PTHR42715:SF10">
    <property type="entry name" value="BETA-GLUCOSIDASE"/>
    <property type="match status" value="1"/>
</dbReference>
<dbReference type="InterPro" id="IPR026891">
    <property type="entry name" value="Fn3-like"/>
</dbReference>
<evidence type="ECO:0000313" key="7">
    <source>
        <dbReference type="Proteomes" id="UP000237271"/>
    </source>
</evidence>
<sequence>MEDSITVSVTVTNNGLMAGKETVMLFVIQPYRAIAVPEVKVLRKFEKIELGAGKSTTVMLTLTADDWSVYKPQIGNGFNQISENGEFVVAIHPDTDCDVYNDAAVTNKLCANFTLAATSTTVGGSTSSASLIEMA</sequence>
<dbReference type="SMART" id="SM01217">
    <property type="entry name" value="Fn3_like"/>
    <property type="match status" value="1"/>
</dbReference>
<dbReference type="Proteomes" id="UP000237271">
    <property type="component" value="Unassembled WGS sequence"/>
</dbReference>
<evidence type="ECO:0000259" key="5">
    <source>
        <dbReference type="SMART" id="SM01217"/>
    </source>
</evidence>
<dbReference type="OrthoDB" id="47059at2759"/>
<gene>
    <name evidence="6" type="ORF">PHPALM_28376</name>
</gene>
<dbReference type="Gene3D" id="2.60.40.10">
    <property type="entry name" value="Immunoglobulins"/>
    <property type="match status" value="1"/>
</dbReference>
<dbReference type="Pfam" id="PF14310">
    <property type="entry name" value="Fn3-like"/>
    <property type="match status" value="1"/>
</dbReference>
<organism evidence="6 7">
    <name type="scientific">Phytophthora palmivora</name>
    <dbReference type="NCBI Taxonomy" id="4796"/>
    <lineage>
        <taxon>Eukaryota</taxon>
        <taxon>Sar</taxon>
        <taxon>Stramenopiles</taxon>
        <taxon>Oomycota</taxon>
        <taxon>Peronosporomycetes</taxon>
        <taxon>Peronosporales</taxon>
        <taxon>Peronosporaceae</taxon>
        <taxon>Phytophthora</taxon>
    </lineage>
</organism>
<dbReference type="FunFam" id="2.60.40.10:FF:000731">
    <property type="entry name" value="Lysosomal beta glucosidase"/>
    <property type="match status" value="1"/>
</dbReference>
<keyword evidence="7" id="KW-1185">Reference proteome</keyword>
<evidence type="ECO:0000256" key="3">
    <source>
        <dbReference type="ARBA" id="ARBA00012744"/>
    </source>
</evidence>